<feature type="transmembrane region" description="Helical" evidence="11">
    <location>
        <begin position="309"/>
        <end position="332"/>
    </location>
</feature>
<dbReference type="PRINTS" id="PR00237">
    <property type="entry name" value="GPCRRHODOPSN"/>
</dbReference>
<dbReference type="PANTHER" id="PTHR24248:SF125">
    <property type="entry name" value="DOPAMINE D2-LIKE RECEPTOR"/>
    <property type="match status" value="1"/>
</dbReference>
<dbReference type="Gene3D" id="1.20.1070.10">
    <property type="entry name" value="Rhodopsin 7-helix transmembrane proteins"/>
    <property type="match status" value="1"/>
</dbReference>
<accession>A0ABM0GJA4</accession>
<dbReference type="PANTHER" id="PTHR24248">
    <property type="entry name" value="ADRENERGIC RECEPTOR-RELATED G-PROTEIN COUPLED RECEPTOR"/>
    <property type="match status" value="1"/>
</dbReference>
<keyword evidence="5" id="KW-0297">G-protein coupled receptor</keyword>
<proteinExistence type="predicted"/>
<feature type="domain" description="G-protein coupled receptors family 1 profile" evidence="12">
    <location>
        <begin position="47"/>
        <end position="360"/>
    </location>
</feature>
<keyword evidence="6 11" id="KW-0472">Membrane</keyword>
<evidence type="ECO:0000256" key="11">
    <source>
        <dbReference type="SAM" id="Phobius"/>
    </source>
</evidence>
<evidence type="ECO:0000256" key="7">
    <source>
        <dbReference type="ARBA" id="ARBA00023157"/>
    </source>
</evidence>
<gene>
    <name evidence="14" type="primary">LOC100372003</name>
</gene>
<evidence type="ECO:0000313" key="13">
    <source>
        <dbReference type="Proteomes" id="UP000694865"/>
    </source>
</evidence>
<evidence type="ECO:0000256" key="2">
    <source>
        <dbReference type="ARBA" id="ARBA00022475"/>
    </source>
</evidence>
<feature type="transmembrane region" description="Helical" evidence="11">
    <location>
        <begin position="106"/>
        <end position="127"/>
    </location>
</feature>
<evidence type="ECO:0000256" key="5">
    <source>
        <dbReference type="ARBA" id="ARBA00023040"/>
    </source>
</evidence>
<organism evidence="13 14">
    <name type="scientific">Saccoglossus kowalevskii</name>
    <name type="common">Acorn worm</name>
    <dbReference type="NCBI Taxonomy" id="10224"/>
    <lineage>
        <taxon>Eukaryota</taxon>
        <taxon>Metazoa</taxon>
        <taxon>Hemichordata</taxon>
        <taxon>Enteropneusta</taxon>
        <taxon>Harrimaniidae</taxon>
        <taxon>Saccoglossus</taxon>
    </lineage>
</organism>
<comment type="subcellular location">
    <subcellularLocation>
        <location evidence="1">Cell membrane</location>
        <topology evidence="1">Multi-pass membrane protein</topology>
    </subcellularLocation>
</comment>
<evidence type="ECO:0000256" key="1">
    <source>
        <dbReference type="ARBA" id="ARBA00004651"/>
    </source>
</evidence>
<dbReference type="InterPro" id="IPR000929">
    <property type="entry name" value="Dopamine_rcpt"/>
</dbReference>
<keyword evidence="7" id="KW-1015">Disulfide bond</keyword>
<feature type="region of interest" description="Disordered" evidence="10">
    <location>
        <begin position="233"/>
        <end position="286"/>
    </location>
</feature>
<dbReference type="CDD" id="cd15053">
    <property type="entry name" value="7tmA_D2-like_dopamine_R"/>
    <property type="match status" value="1"/>
</dbReference>
<keyword evidence="9" id="KW-0807">Transducer</keyword>
<feature type="transmembrane region" description="Helical" evidence="11">
    <location>
        <begin position="148"/>
        <end position="168"/>
    </location>
</feature>
<dbReference type="PROSITE" id="PS50262">
    <property type="entry name" value="G_PROTEIN_RECEP_F1_2"/>
    <property type="match status" value="1"/>
</dbReference>
<dbReference type="Pfam" id="PF00001">
    <property type="entry name" value="7tm_1"/>
    <property type="match status" value="1"/>
</dbReference>
<feature type="compositionally biased region" description="Polar residues" evidence="10">
    <location>
        <begin position="258"/>
        <end position="277"/>
    </location>
</feature>
<keyword evidence="8" id="KW-0675">Receptor</keyword>
<sequence>MATERQLLLRNNSSDIISPTAENVHQPDYYNYWSLFIILFSLVTVFGNVLVCLAVFREKSLRNITNYFIVSLAVADLSVGLLVMPVAIYVEINGGFWYLGHTLCDFWVTMDVMSCTASIFNLCAISLDRLYAVSKPLQYARQRSTQRALVTIAIVWMISFIISCPVLFGVNNVPNRVPELCILFNGPYMVWSSVFSFVIPAFIMSIVYILVYVAIKNRVTRIGIGGTTMAKHNRTEVSDLPQSDEPTQDTVHEPDPTGQIQNNTDGTGGNATLQRPQNALGRQHSRSTFPNVKPNKFSMRRERKATKTLAIVLGVFLICWIPFFTLNILFGVCPTCTAPHTSSRALFLGYINSTMNPIIYTVFNNEFRRAFKKIILCSKS</sequence>
<feature type="compositionally biased region" description="Polar residues" evidence="10">
    <location>
        <begin position="240"/>
        <end position="249"/>
    </location>
</feature>
<feature type="transmembrane region" description="Helical" evidence="11">
    <location>
        <begin position="188"/>
        <end position="215"/>
    </location>
</feature>
<name>A0ABM0GJA4_SACKO</name>
<dbReference type="InterPro" id="IPR000276">
    <property type="entry name" value="GPCR_Rhodpsn"/>
</dbReference>
<keyword evidence="4 11" id="KW-1133">Transmembrane helix</keyword>
<evidence type="ECO:0000256" key="4">
    <source>
        <dbReference type="ARBA" id="ARBA00022989"/>
    </source>
</evidence>
<evidence type="ECO:0000259" key="12">
    <source>
        <dbReference type="PROSITE" id="PS50262"/>
    </source>
</evidence>
<dbReference type="SUPFAM" id="SSF81321">
    <property type="entry name" value="Family A G protein-coupled receptor-like"/>
    <property type="match status" value="1"/>
</dbReference>
<evidence type="ECO:0000256" key="6">
    <source>
        <dbReference type="ARBA" id="ARBA00023136"/>
    </source>
</evidence>
<feature type="transmembrane region" description="Helical" evidence="11">
    <location>
        <begin position="68"/>
        <end position="90"/>
    </location>
</feature>
<evidence type="ECO:0000256" key="3">
    <source>
        <dbReference type="ARBA" id="ARBA00022692"/>
    </source>
</evidence>
<dbReference type="InterPro" id="IPR017452">
    <property type="entry name" value="GPCR_Rhodpsn_7TM"/>
</dbReference>
<evidence type="ECO:0000313" key="14">
    <source>
        <dbReference type="RefSeq" id="XP_002731088.1"/>
    </source>
</evidence>
<feature type="transmembrane region" description="Helical" evidence="11">
    <location>
        <begin position="32"/>
        <end position="56"/>
    </location>
</feature>
<dbReference type="RefSeq" id="XP_002731088.1">
    <property type="nucleotide sequence ID" value="XM_002731042.1"/>
</dbReference>
<reference evidence="14" key="1">
    <citation type="submission" date="2025-08" db="UniProtKB">
        <authorList>
            <consortium name="RefSeq"/>
        </authorList>
    </citation>
    <scope>IDENTIFICATION</scope>
    <source>
        <tissue evidence="14">Testes</tissue>
    </source>
</reference>
<dbReference type="Proteomes" id="UP000694865">
    <property type="component" value="Unplaced"/>
</dbReference>
<evidence type="ECO:0000256" key="10">
    <source>
        <dbReference type="SAM" id="MobiDB-lite"/>
    </source>
</evidence>
<dbReference type="GeneID" id="100372003"/>
<keyword evidence="13" id="KW-1185">Reference proteome</keyword>
<evidence type="ECO:0000256" key="9">
    <source>
        <dbReference type="ARBA" id="ARBA00023224"/>
    </source>
</evidence>
<feature type="transmembrane region" description="Helical" evidence="11">
    <location>
        <begin position="344"/>
        <end position="363"/>
    </location>
</feature>
<evidence type="ECO:0000256" key="8">
    <source>
        <dbReference type="ARBA" id="ARBA00023170"/>
    </source>
</evidence>
<dbReference type="PRINTS" id="PR00242">
    <property type="entry name" value="DOPAMINER"/>
</dbReference>
<protein>
    <submittedName>
        <fullName evidence="14">D(2)-like dopamine receptor-like</fullName>
    </submittedName>
</protein>
<keyword evidence="2" id="KW-1003">Cell membrane</keyword>
<keyword evidence="3 11" id="KW-0812">Transmembrane</keyword>
<dbReference type="SMART" id="SM01381">
    <property type="entry name" value="7TM_GPCR_Srsx"/>
    <property type="match status" value="1"/>
</dbReference>